<evidence type="ECO:0000259" key="3">
    <source>
        <dbReference type="PROSITE" id="PS51186"/>
    </source>
</evidence>
<dbReference type="OrthoDB" id="1821130at2"/>
<evidence type="ECO:0000313" key="5">
    <source>
        <dbReference type="Proteomes" id="UP000274391"/>
    </source>
</evidence>
<evidence type="ECO:0000256" key="2">
    <source>
        <dbReference type="ARBA" id="ARBA00023315"/>
    </source>
</evidence>
<sequence length="154" mass="16827">MCREARRRRVTFAIRPLGDADADAAVALWHEVGLTRPWNDPHADFARALATWPELLLGAFADEAADGEVLVGTVLGGYDGHRGWVYYLASAPSHRGAGIGRALMAEIERRLEAQGCPKLQLMVRSDNTSVLAFYDHLGYAVNEVAVLGKRLIAD</sequence>
<dbReference type="PANTHER" id="PTHR43877">
    <property type="entry name" value="AMINOALKYLPHOSPHONATE N-ACETYLTRANSFERASE-RELATED-RELATED"/>
    <property type="match status" value="1"/>
</dbReference>
<dbReference type="InterPro" id="IPR016181">
    <property type="entry name" value="Acyl_CoA_acyltransferase"/>
</dbReference>
<dbReference type="InterPro" id="IPR000182">
    <property type="entry name" value="GNAT_dom"/>
</dbReference>
<dbReference type="InterPro" id="IPR050832">
    <property type="entry name" value="Bact_Acetyltransf"/>
</dbReference>
<protein>
    <submittedName>
        <fullName evidence="4">GNAT family acetyltransferase</fullName>
    </submittedName>
</protein>
<name>A0A3P3VZK9_9MICO</name>
<dbReference type="Pfam" id="PF00583">
    <property type="entry name" value="Acetyltransf_1"/>
    <property type="match status" value="1"/>
</dbReference>
<dbReference type="PANTHER" id="PTHR43877:SF2">
    <property type="entry name" value="AMINOALKYLPHOSPHONATE N-ACETYLTRANSFERASE-RELATED"/>
    <property type="match status" value="1"/>
</dbReference>
<dbReference type="PROSITE" id="PS51186">
    <property type="entry name" value="GNAT"/>
    <property type="match status" value="1"/>
</dbReference>
<accession>A0A3P3VZK9</accession>
<feature type="domain" description="N-acetyltransferase" evidence="3">
    <location>
        <begin position="12"/>
        <end position="154"/>
    </location>
</feature>
<keyword evidence="2" id="KW-0012">Acyltransferase</keyword>
<dbReference type="AlphaFoldDB" id="A0A3P3VZK9"/>
<dbReference type="SUPFAM" id="SSF55729">
    <property type="entry name" value="Acyl-CoA N-acyltransferases (Nat)"/>
    <property type="match status" value="1"/>
</dbReference>
<dbReference type="CDD" id="cd04301">
    <property type="entry name" value="NAT_SF"/>
    <property type="match status" value="1"/>
</dbReference>
<proteinExistence type="predicted"/>
<dbReference type="Gene3D" id="3.40.630.30">
    <property type="match status" value="1"/>
</dbReference>
<evidence type="ECO:0000256" key="1">
    <source>
        <dbReference type="ARBA" id="ARBA00022679"/>
    </source>
</evidence>
<dbReference type="Proteomes" id="UP000274391">
    <property type="component" value="Unassembled WGS sequence"/>
</dbReference>
<keyword evidence="5" id="KW-1185">Reference proteome</keyword>
<reference evidence="4 5" key="1">
    <citation type="submission" date="2018-11" db="EMBL/GenBank/DDBJ databases">
        <title>YIM 102482-1 draft genome.</title>
        <authorList>
            <person name="Li G."/>
            <person name="Jiang Y."/>
        </authorList>
    </citation>
    <scope>NUCLEOTIDE SEQUENCE [LARGE SCALE GENOMIC DNA]</scope>
    <source>
        <strain evidence="4 5">YIM 102482-1</strain>
    </source>
</reference>
<dbReference type="NCBIfam" id="NF002959">
    <property type="entry name" value="PRK03624.1"/>
    <property type="match status" value="1"/>
</dbReference>
<comment type="caution">
    <text evidence="4">The sequence shown here is derived from an EMBL/GenBank/DDBJ whole genome shotgun (WGS) entry which is preliminary data.</text>
</comment>
<organism evidence="4 5">
    <name type="scientific">Gulosibacter macacae</name>
    <dbReference type="NCBI Taxonomy" id="2488791"/>
    <lineage>
        <taxon>Bacteria</taxon>
        <taxon>Bacillati</taxon>
        <taxon>Actinomycetota</taxon>
        <taxon>Actinomycetes</taxon>
        <taxon>Micrococcales</taxon>
        <taxon>Microbacteriaceae</taxon>
        <taxon>Gulosibacter</taxon>
    </lineage>
</organism>
<keyword evidence="1 4" id="KW-0808">Transferase</keyword>
<dbReference type="GO" id="GO:0016747">
    <property type="term" value="F:acyltransferase activity, transferring groups other than amino-acyl groups"/>
    <property type="evidence" value="ECO:0007669"/>
    <property type="project" value="InterPro"/>
</dbReference>
<dbReference type="EMBL" id="RQVS01000012">
    <property type="protein sequence ID" value="RRJ86113.1"/>
    <property type="molecule type" value="Genomic_DNA"/>
</dbReference>
<gene>
    <name evidence="4" type="ORF">EG850_10355</name>
</gene>
<evidence type="ECO:0000313" key="4">
    <source>
        <dbReference type="EMBL" id="RRJ86113.1"/>
    </source>
</evidence>